<name>A0AB35U1F4_9FIRM</name>
<keyword evidence="1" id="KW-0812">Transmembrane</keyword>
<evidence type="ECO:0000313" key="3">
    <source>
        <dbReference type="Proteomes" id="UP001286174"/>
    </source>
</evidence>
<sequence>MRRNPNFKCPNCGAKLHINKPKKRFSKDTYTCGSCHKTFVVKYNWPLFFIELYIVMKLLDFVSRAIAGKMVFTRYGEWIVFLIEIVLAFLLSFFRPAWVEKLKIIKFVEKSDICTEEDQ</sequence>
<keyword evidence="3" id="KW-1185">Reference proteome</keyword>
<accession>A0AB35U1F4</accession>
<evidence type="ECO:0000313" key="2">
    <source>
        <dbReference type="EMBL" id="MDX8418908.1"/>
    </source>
</evidence>
<feature type="transmembrane region" description="Helical" evidence="1">
    <location>
        <begin position="47"/>
        <end position="66"/>
    </location>
</feature>
<dbReference type="Proteomes" id="UP001286174">
    <property type="component" value="Unassembled WGS sequence"/>
</dbReference>
<evidence type="ECO:0000256" key="1">
    <source>
        <dbReference type="SAM" id="Phobius"/>
    </source>
</evidence>
<dbReference type="AlphaFoldDB" id="A0AB35U1F4"/>
<reference evidence="2 3" key="1">
    <citation type="submission" date="2022-03" db="EMBL/GenBank/DDBJ databases">
        <title>Novel taxa within the pig intestine.</title>
        <authorList>
            <person name="Wylensek D."/>
            <person name="Bishof K."/>
            <person name="Afrizal A."/>
            <person name="Clavel T."/>
        </authorList>
    </citation>
    <scope>NUCLEOTIDE SEQUENCE [LARGE SCALE GENOMIC DNA]</scope>
    <source>
        <strain evidence="2 3">CLA-KB-P133</strain>
    </source>
</reference>
<keyword evidence="1" id="KW-1133">Transmembrane helix</keyword>
<gene>
    <name evidence="2" type="ORF">MOZ60_02230</name>
</gene>
<protein>
    <submittedName>
        <fullName evidence="2">Uncharacterized protein</fullName>
    </submittedName>
</protein>
<organism evidence="2 3">
    <name type="scientific">Grylomicrobium aquisgranensis</name>
    <dbReference type="NCBI Taxonomy" id="2926318"/>
    <lineage>
        <taxon>Bacteria</taxon>
        <taxon>Bacillati</taxon>
        <taxon>Bacillota</taxon>
        <taxon>Erysipelotrichia</taxon>
        <taxon>Erysipelotrichales</taxon>
        <taxon>Erysipelotrichaceae</taxon>
        <taxon>Grylomicrobium</taxon>
    </lineage>
</organism>
<dbReference type="RefSeq" id="WP_370595483.1">
    <property type="nucleotide sequence ID" value="NZ_JALBUR010000003.1"/>
</dbReference>
<dbReference type="EMBL" id="JALBUR010000003">
    <property type="protein sequence ID" value="MDX8418908.1"/>
    <property type="molecule type" value="Genomic_DNA"/>
</dbReference>
<feature type="transmembrane region" description="Helical" evidence="1">
    <location>
        <begin position="78"/>
        <end position="98"/>
    </location>
</feature>
<comment type="caution">
    <text evidence="2">The sequence shown here is derived from an EMBL/GenBank/DDBJ whole genome shotgun (WGS) entry which is preliminary data.</text>
</comment>
<proteinExistence type="predicted"/>
<keyword evidence="1" id="KW-0472">Membrane</keyword>